<proteinExistence type="predicted"/>
<feature type="domain" description="ATP-grasp" evidence="1">
    <location>
        <begin position="100"/>
        <end position="244"/>
    </location>
</feature>
<dbReference type="KEGG" id="micc:AUP74_01071"/>
<dbReference type="Proteomes" id="UP000095672">
    <property type="component" value="Chromosome"/>
</dbReference>
<evidence type="ECO:0000313" key="2">
    <source>
        <dbReference type="EMBL" id="AOS96536.1"/>
    </source>
</evidence>
<gene>
    <name evidence="2" type="ORF">AUP74_01071</name>
</gene>
<sequence length="251" mass="28171">MHWIIQKGIYKSGNYNLLVGALSTMDIPYTVVSISSDGMDSEPEVHAEEKVYVCGALRLSKIAEIRGWYPGSFLNESFRFDLWDEQLGEELLNHGAQTQKLGEVKLSENSSSFVRPSEDNKAFDGLVANQEILDEFLTEQSGSNLHDLDVIVAPLKKIYREYRLFIVKNQVVTGSLYKAGSKPQLSDLIDEDVIGYGNRIIEKWTPAESCVIDIALTDRGLKVIEFNNINSSGFYASNVQRYVEAIEIAYA</sequence>
<dbReference type="InterPro" id="IPR041261">
    <property type="entry name" value="R2K_2"/>
</dbReference>
<name>A0A1C9W5V4_9GAMM</name>
<dbReference type="STRING" id="1769779.AUP74_01071"/>
<dbReference type="EMBL" id="CP014143">
    <property type="protein sequence ID" value="AOS96536.1"/>
    <property type="molecule type" value="Genomic_DNA"/>
</dbReference>
<dbReference type="AlphaFoldDB" id="A0A1C9W5V4"/>
<protein>
    <recommendedName>
        <fullName evidence="1">ATP-grasp domain-containing protein</fullName>
    </recommendedName>
</protein>
<accession>A0A1C9W5V4</accession>
<keyword evidence="3" id="KW-1185">Reference proteome</keyword>
<organism evidence="2 3">
    <name type="scientific">Microbulbifer aggregans</name>
    <dbReference type="NCBI Taxonomy" id="1769779"/>
    <lineage>
        <taxon>Bacteria</taxon>
        <taxon>Pseudomonadati</taxon>
        <taxon>Pseudomonadota</taxon>
        <taxon>Gammaproteobacteria</taxon>
        <taxon>Cellvibrionales</taxon>
        <taxon>Microbulbiferaceae</taxon>
        <taxon>Microbulbifer</taxon>
    </lineage>
</organism>
<dbReference type="RefSeq" id="WP_069946662.1">
    <property type="nucleotide sequence ID" value="NZ_CP014143.1"/>
</dbReference>
<dbReference type="Pfam" id="PF18299">
    <property type="entry name" value="R2K_2"/>
    <property type="match status" value="1"/>
</dbReference>
<dbReference type="OrthoDB" id="641345at2"/>
<reference evidence="3" key="1">
    <citation type="submission" date="2016-01" db="EMBL/GenBank/DDBJ databases">
        <title>Complete genome sequence of Microbulbifer sp. CCB-MM1, a halophile isolated from Matang Mangrove Forest, Perak.</title>
        <authorList>
            <person name="Moh T.H."/>
            <person name="Dinesh B."/>
            <person name="Lau N.-S."/>
            <person name="Go F."/>
            <person name="Alexander Chong S.-C."/>
        </authorList>
    </citation>
    <scope>NUCLEOTIDE SEQUENCE [LARGE SCALE GENOMIC DNA]</scope>
    <source>
        <strain evidence="3">CCB-MM1</strain>
    </source>
</reference>
<evidence type="ECO:0000313" key="3">
    <source>
        <dbReference type="Proteomes" id="UP000095672"/>
    </source>
</evidence>
<evidence type="ECO:0000259" key="1">
    <source>
        <dbReference type="Pfam" id="PF18299"/>
    </source>
</evidence>